<gene>
    <name evidence="1" type="ORF">SDC9_108412</name>
</gene>
<accession>A0A645B817</accession>
<dbReference type="EMBL" id="VSSQ01018405">
    <property type="protein sequence ID" value="MPM61552.1"/>
    <property type="molecule type" value="Genomic_DNA"/>
</dbReference>
<dbReference type="AlphaFoldDB" id="A0A645B817"/>
<protein>
    <submittedName>
        <fullName evidence="1">Uncharacterized protein</fullName>
    </submittedName>
</protein>
<name>A0A645B817_9ZZZZ</name>
<sequence length="105" mass="11742">MHGNPSQEGNDFFLHSRYPFDRFNLRAQRLNGVVDGGYFPFGLMIVLNDGFAGKVAYTDNVVAVIHSVLLDSVNSRIRLAAAAVELRCVHMNDQRFSTYAFCVEA</sequence>
<evidence type="ECO:0000313" key="1">
    <source>
        <dbReference type="EMBL" id="MPM61552.1"/>
    </source>
</evidence>
<proteinExistence type="predicted"/>
<reference evidence="1" key="1">
    <citation type="submission" date="2019-08" db="EMBL/GenBank/DDBJ databases">
        <authorList>
            <person name="Kucharzyk K."/>
            <person name="Murdoch R.W."/>
            <person name="Higgins S."/>
            <person name="Loffler F."/>
        </authorList>
    </citation>
    <scope>NUCLEOTIDE SEQUENCE</scope>
</reference>
<organism evidence="1">
    <name type="scientific">bioreactor metagenome</name>
    <dbReference type="NCBI Taxonomy" id="1076179"/>
    <lineage>
        <taxon>unclassified sequences</taxon>
        <taxon>metagenomes</taxon>
        <taxon>ecological metagenomes</taxon>
    </lineage>
</organism>
<comment type="caution">
    <text evidence="1">The sequence shown here is derived from an EMBL/GenBank/DDBJ whole genome shotgun (WGS) entry which is preliminary data.</text>
</comment>